<dbReference type="AlphaFoldDB" id="A0A0A8YW30"/>
<accession>A0A0A8YW30</accession>
<evidence type="ECO:0000313" key="1">
    <source>
        <dbReference type="EMBL" id="JAD28685.1"/>
    </source>
</evidence>
<reference evidence="1" key="2">
    <citation type="journal article" date="2015" name="Data Brief">
        <title>Shoot transcriptome of the giant reed, Arundo donax.</title>
        <authorList>
            <person name="Barrero R.A."/>
            <person name="Guerrero F.D."/>
            <person name="Moolhuijzen P."/>
            <person name="Goolsby J.A."/>
            <person name="Tidwell J."/>
            <person name="Bellgard S.E."/>
            <person name="Bellgard M.I."/>
        </authorList>
    </citation>
    <scope>NUCLEOTIDE SEQUENCE</scope>
    <source>
        <tissue evidence="1">Shoot tissue taken approximately 20 cm above the soil surface</tissue>
    </source>
</reference>
<reference evidence="1" key="1">
    <citation type="submission" date="2014-09" db="EMBL/GenBank/DDBJ databases">
        <authorList>
            <person name="Magalhaes I.L.F."/>
            <person name="Oliveira U."/>
            <person name="Santos F.R."/>
            <person name="Vidigal T.H.D.A."/>
            <person name="Brescovit A.D."/>
            <person name="Santos A.J."/>
        </authorList>
    </citation>
    <scope>NUCLEOTIDE SEQUENCE</scope>
    <source>
        <tissue evidence="1">Shoot tissue taken approximately 20 cm above the soil surface</tissue>
    </source>
</reference>
<proteinExistence type="predicted"/>
<name>A0A0A8YW30_ARUDO</name>
<protein>
    <submittedName>
        <fullName evidence="1">Uncharacterized protein</fullName>
    </submittedName>
</protein>
<sequence length="27" mass="3083">MERAILLISLKLNDAKLIYTAHSVKKL</sequence>
<organism evidence="1">
    <name type="scientific">Arundo donax</name>
    <name type="common">Giant reed</name>
    <name type="synonym">Donax arundinaceus</name>
    <dbReference type="NCBI Taxonomy" id="35708"/>
    <lineage>
        <taxon>Eukaryota</taxon>
        <taxon>Viridiplantae</taxon>
        <taxon>Streptophyta</taxon>
        <taxon>Embryophyta</taxon>
        <taxon>Tracheophyta</taxon>
        <taxon>Spermatophyta</taxon>
        <taxon>Magnoliopsida</taxon>
        <taxon>Liliopsida</taxon>
        <taxon>Poales</taxon>
        <taxon>Poaceae</taxon>
        <taxon>PACMAD clade</taxon>
        <taxon>Arundinoideae</taxon>
        <taxon>Arundineae</taxon>
        <taxon>Arundo</taxon>
    </lineage>
</organism>
<dbReference type="EMBL" id="GBRH01269210">
    <property type="protein sequence ID" value="JAD28685.1"/>
    <property type="molecule type" value="Transcribed_RNA"/>
</dbReference>